<dbReference type="EMBL" id="JAYWIO010000002">
    <property type="protein sequence ID" value="KAK7281002.1"/>
    <property type="molecule type" value="Genomic_DNA"/>
</dbReference>
<accession>A0AAN9IJ28</accession>
<feature type="region of interest" description="Disordered" evidence="1">
    <location>
        <begin position="251"/>
        <end position="278"/>
    </location>
</feature>
<proteinExistence type="predicted"/>
<evidence type="ECO:0000256" key="1">
    <source>
        <dbReference type="SAM" id="MobiDB-lite"/>
    </source>
</evidence>
<dbReference type="Proteomes" id="UP001372338">
    <property type="component" value="Unassembled WGS sequence"/>
</dbReference>
<feature type="compositionally biased region" description="Low complexity" evidence="1">
    <location>
        <begin position="254"/>
        <end position="264"/>
    </location>
</feature>
<gene>
    <name evidence="2" type="ORF">RIF29_08627</name>
</gene>
<organism evidence="2 3">
    <name type="scientific">Crotalaria pallida</name>
    <name type="common">Smooth rattlebox</name>
    <name type="synonym">Crotalaria striata</name>
    <dbReference type="NCBI Taxonomy" id="3830"/>
    <lineage>
        <taxon>Eukaryota</taxon>
        <taxon>Viridiplantae</taxon>
        <taxon>Streptophyta</taxon>
        <taxon>Embryophyta</taxon>
        <taxon>Tracheophyta</taxon>
        <taxon>Spermatophyta</taxon>
        <taxon>Magnoliopsida</taxon>
        <taxon>eudicotyledons</taxon>
        <taxon>Gunneridae</taxon>
        <taxon>Pentapetalae</taxon>
        <taxon>rosids</taxon>
        <taxon>fabids</taxon>
        <taxon>Fabales</taxon>
        <taxon>Fabaceae</taxon>
        <taxon>Papilionoideae</taxon>
        <taxon>50 kb inversion clade</taxon>
        <taxon>genistoids sensu lato</taxon>
        <taxon>core genistoids</taxon>
        <taxon>Crotalarieae</taxon>
        <taxon>Crotalaria</taxon>
    </lineage>
</organism>
<name>A0AAN9IJ28_CROPI</name>
<dbReference type="AlphaFoldDB" id="A0AAN9IJ28"/>
<evidence type="ECO:0000313" key="3">
    <source>
        <dbReference type="Proteomes" id="UP001372338"/>
    </source>
</evidence>
<sequence>MSKFAMRIARSWSLMQWSCSLNTSTFVRFAAEMQRFTAKIVDMMKQENLYASQGGLILSQCKLGSVEATVKLVEVKDSHWTLRDMSENYAGTDPPLSRKSSSPQIGGPMHELAAKVDEYARGLIHGAGSTLFEELGFHYIGPLMDQIMTDEIKELHLKVSGIWFFTVRKRRKQTSPSSRRALISPVRRLSGGLKVADSASKKKMAVAIGISKVPEALVGSRKNWDEQLEETVAQIYDIEVVFQASMSRRLSDVSGQEPGSNDSSSSEKSKPATPESSLPQEKTYFAALGITIHDKKWTNGSVSLGAVLSNLACL</sequence>
<comment type="caution">
    <text evidence="2">The sequence shown here is derived from an EMBL/GenBank/DDBJ whole genome shotgun (WGS) entry which is preliminary data.</text>
</comment>
<evidence type="ECO:0000313" key="2">
    <source>
        <dbReference type="EMBL" id="KAK7281002.1"/>
    </source>
</evidence>
<reference evidence="2 3" key="1">
    <citation type="submission" date="2024-01" db="EMBL/GenBank/DDBJ databases">
        <title>The genomes of 5 underutilized Papilionoideae crops provide insights into root nodulation and disease resistanc.</title>
        <authorList>
            <person name="Yuan L."/>
        </authorList>
    </citation>
    <scope>NUCLEOTIDE SEQUENCE [LARGE SCALE GENOMIC DNA]</scope>
    <source>
        <strain evidence="2">ZHUSHIDOU_FW_LH</strain>
        <tissue evidence="2">Leaf</tissue>
    </source>
</reference>
<keyword evidence="3" id="KW-1185">Reference proteome</keyword>
<protein>
    <submittedName>
        <fullName evidence="2">Uncharacterized protein</fullName>
    </submittedName>
</protein>